<proteinExistence type="predicted"/>
<dbReference type="PANTHER" id="PTHR43270:SF8">
    <property type="entry name" value="DI- AND TRIPEPTIDASE DUG2-RELATED"/>
    <property type="match status" value="1"/>
</dbReference>
<gene>
    <name evidence="4" type="ORF">DUNSADRAFT_11061</name>
</gene>
<keyword evidence="2" id="KW-0479">Metal-binding</keyword>
<name>A0ABQ7GE28_DUNSA</name>
<sequence>MVCTILVQVSGPQRDVHSGNDGGVFCEPMMDLVKIIGTLLEPGRTTIRIPDFYDQVAPGLIDFAWDSLGCQQGCQEFSQAGYQQALGVPSLVPLAPGNQGLRELL</sequence>
<evidence type="ECO:0000256" key="1">
    <source>
        <dbReference type="ARBA" id="ARBA00022670"/>
    </source>
</evidence>
<dbReference type="InterPro" id="IPR051458">
    <property type="entry name" value="Cyt/Met_Dipeptidase"/>
</dbReference>
<dbReference type="Gene3D" id="3.30.70.360">
    <property type="match status" value="1"/>
</dbReference>
<evidence type="ECO:0000256" key="2">
    <source>
        <dbReference type="ARBA" id="ARBA00022723"/>
    </source>
</evidence>
<feature type="non-terminal residue" evidence="4">
    <location>
        <position position="105"/>
    </location>
</feature>
<reference evidence="4" key="1">
    <citation type="submission" date="2017-08" db="EMBL/GenBank/DDBJ databases">
        <authorList>
            <person name="Polle J.E."/>
            <person name="Barry K."/>
            <person name="Cushman J."/>
            <person name="Schmutz J."/>
            <person name="Tran D."/>
            <person name="Hathwaick L.T."/>
            <person name="Yim W.C."/>
            <person name="Jenkins J."/>
            <person name="Mckie-Krisberg Z.M."/>
            <person name="Prochnik S."/>
            <person name="Lindquist E."/>
            <person name="Dockter R.B."/>
            <person name="Adam C."/>
            <person name="Molina H."/>
            <person name="Bunkerborg J."/>
            <person name="Jin E."/>
            <person name="Buchheim M."/>
            <person name="Magnuson J."/>
        </authorList>
    </citation>
    <scope>NUCLEOTIDE SEQUENCE</scope>
    <source>
        <strain evidence="4">CCAP 19/18</strain>
    </source>
</reference>
<accession>A0ABQ7GE28</accession>
<dbReference type="PANTHER" id="PTHR43270">
    <property type="entry name" value="BETA-ALA-HIS DIPEPTIDASE"/>
    <property type="match status" value="1"/>
</dbReference>
<dbReference type="Proteomes" id="UP000815325">
    <property type="component" value="Unassembled WGS sequence"/>
</dbReference>
<evidence type="ECO:0000313" key="5">
    <source>
        <dbReference type="Proteomes" id="UP000815325"/>
    </source>
</evidence>
<comment type="caution">
    <text evidence="4">The sequence shown here is derived from an EMBL/GenBank/DDBJ whole genome shotgun (WGS) entry which is preliminary data.</text>
</comment>
<organism evidence="4 5">
    <name type="scientific">Dunaliella salina</name>
    <name type="common">Green alga</name>
    <name type="synonym">Protococcus salinus</name>
    <dbReference type="NCBI Taxonomy" id="3046"/>
    <lineage>
        <taxon>Eukaryota</taxon>
        <taxon>Viridiplantae</taxon>
        <taxon>Chlorophyta</taxon>
        <taxon>core chlorophytes</taxon>
        <taxon>Chlorophyceae</taxon>
        <taxon>CS clade</taxon>
        <taxon>Chlamydomonadales</taxon>
        <taxon>Dunaliellaceae</taxon>
        <taxon>Dunaliella</taxon>
    </lineage>
</organism>
<protein>
    <submittedName>
        <fullName evidence="4">Uncharacterized protein</fullName>
    </submittedName>
</protein>
<dbReference type="EMBL" id="MU069843">
    <property type="protein sequence ID" value="KAF5832871.1"/>
    <property type="molecule type" value="Genomic_DNA"/>
</dbReference>
<keyword evidence="5" id="KW-1185">Reference proteome</keyword>
<keyword evidence="3" id="KW-0378">Hydrolase</keyword>
<evidence type="ECO:0000313" key="4">
    <source>
        <dbReference type="EMBL" id="KAF5832871.1"/>
    </source>
</evidence>
<keyword evidence="1" id="KW-0645">Protease</keyword>
<evidence type="ECO:0000256" key="3">
    <source>
        <dbReference type="ARBA" id="ARBA00022801"/>
    </source>
</evidence>